<dbReference type="Proteomes" id="UP001219568">
    <property type="component" value="Unassembled WGS sequence"/>
</dbReference>
<sequence length="392" mass="44158">MPPDFYPLSDILRVASVHPFYSDTEYPPTREQIPEILETAQANGEDGVQLKSFPLITKDSLAIDLMTELFENAGAAVLCAGPEMPHQAVVESLIQFRANAVAGDVSQLLQLANYLTILGSEQKKEISINKLIYTSESMTVSQREFLISVFGEISICSVIGSAEAGPWGISSTALMGISEGNYTDFIIDKRTICLEVIPFSGTSREAPKPSCSLTSCAEHVPLGQPGLLVQTSLQRLRNPLIRYLCGDVGSLHPMTPEILAKLPSQHTEHYQLVRIYGRDQRSSFTWYGEYFNFKAVQSFMRNEQWNIVQWQIILQHADPKETGIILEVRVLRGLHEAERHASEEVLAAKMRKFFWVFDFNRELFSLRFVLESGEFLRSKTGRKVMQFVDLTK</sequence>
<reference evidence="1" key="1">
    <citation type="journal article" date="2023" name="IMA Fungus">
        <title>Comparative genomic study of the Penicillium genus elucidates a diverse pangenome and 15 lateral gene transfer events.</title>
        <authorList>
            <person name="Petersen C."/>
            <person name="Sorensen T."/>
            <person name="Nielsen M.R."/>
            <person name="Sondergaard T.E."/>
            <person name="Sorensen J.L."/>
            <person name="Fitzpatrick D.A."/>
            <person name="Frisvad J.C."/>
            <person name="Nielsen K.L."/>
        </authorList>
    </citation>
    <scope>NUCLEOTIDE SEQUENCE</scope>
    <source>
        <strain evidence="1">IBT 15450</strain>
    </source>
</reference>
<dbReference type="AlphaFoldDB" id="A0AAD6I891"/>
<organism evidence="1 2">
    <name type="scientific">Penicillium canescens</name>
    <dbReference type="NCBI Taxonomy" id="5083"/>
    <lineage>
        <taxon>Eukaryota</taxon>
        <taxon>Fungi</taxon>
        <taxon>Dikarya</taxon>
        <taxon>Ascomycota</taxon>
        <taxon>Pezizomycotina</taxon>
        <taxon>Eurotiomycetes</taxon>
        <taxon>Eurotiomycetidae</taxon>
        <taxon>Eurotiales</taxon>
        <taxon>Aspergillaceae</taxon>
        <taxon>Penicillium</taxon>
    </lineage>
</organism>
<evidence type="ECO:0000313" key="1">
    <source>
        <dbReference type="EMBL" id="KAJ6035660.1"/>
    </source>
</evidence>
<accession>A0AAD6I891</accession>
<dbReference type="InterPro" id="IPR042099">
    <property type="entry name" value="ANL_N_sf"/>
</dbReference>
<gene>
    <name evidence="1" type="ORF">N7460_009835</name>
</gene>
<dbReference type="PANTHER" id="PTHR43845:SF1">
    <property type="entry name" value="BLR5969 PROTEIN"/>
    <property type="match status" value="1"/>
</dbReference>
<name>A0AAD6I891_PENCN</name>
<proteinExistence type="predicted"/>
<reference evidence="1" key="2">
    <citation type="submission" date="2023-01" db="EMBL/GenBank/DDBJ databases">
        <authorList>
            <person name="Petersen C."/>
        </authorList>
    </citation>
    <scope>NUCLEOTIDE SEQUENCE</scope>
    <source>
        <strain evidence="1">IBT 15450</strain>
    </source>
</reference>
<keyword evidence="2" id="KW-1185">Reference proteome</keyword>
<protein>
    <submittedName>
        <fullName evidence="1">Uncharacterized protein</fullName>
    </submittedName>
</protein>
<dbReference type="EMBL" id="JAQJZL010000010">
    <property type="protein sequence ID" value="KAJ6035660.1"/>
    <property type="molecule type" value="Genomic_DNA"/>
</dbReference>
<evidence type="ECO:0000313" key="2">
    <source>
        <dbReference type="Proteomes" id="UP001219568"/>
    </source>
</evidence>
<dbReference type="PANTHER" id="PTHR43845">
    <property type="entry name" value="BLR5969 PROTEIN"/>
    <property type="match status" value="1"/>
</dbReference>
<comment type="caution">
    <text evidence="1">The sequence shown here is derived from an EMBL/GenBank/DDBJ whole genome shotgun (WGS) entry which is preliminary data.</text>
</comment>
<dbReference type="Gene3D" id="3.40.50.12780">
    <property type="entry name" value="N-terminal domain of ligase-like"/>
    <property type="match status" value="1"/>
</dbReference>